<evidence type="ECO:0000313" key="7">
    <source>
        <dbReference type="EMBL" id="OAG94580.1"/>
    </source>
</evidence>
<feature type="transmembrane region" description="Helical" evidence="6">
    <location>
        <begin position="47"/>
        <end position="66"/>
    </location>
</feature>
<dbReference type="CDD" id="cd10432">
    <property type="entry name" value="BI-1-like_bacterial"/>
    <property type="match status" value="1"/>
</dbReference>
<keyword evidence="4 6" id="KW-1133">Transmembrane helix</keyword>
<keyword evidence="3 6" id="KW-0812">Transmembrane</keyword>
<evidence type="ECO:0000256" key="4">
    <source>
        <dbReference type="ARBA" id="ARBA00022989"/>
    </source>
</evidence>
<feature type="transmembrane region" description="Helical" evidence="6">
    <location>
        <begin position="20"/>
        <end position="41"/>
    </location>
</feature>
<evidence type="ECO:0000256" key="2">
    <source>
        <dbReference type="ARBA" id="ARBA00010350"/>
    </source>
</evidence>
<evidence type="ECO:0000313" key="8">
    <source>
        <dbReference type="Proteomes" id="UP000077421"/>
    </source>
</evidence>
<protein>
    <recommendedName>
        <fullName evidence="9">BAX inhibitor (BI)-1/YccA family protein</fullName>
    </recommendedName>
</protein>
<dbReference type="Proteomes" id="UP000077421">
    <property type="component" value="Unassembled WGS sequence"/>
</dbReference>
<evidence type="ECO:0000256" key="3">
    <source>
        <dbReference type="ARBA" id="ARBA00022692"/>
    </source>
</evidence>
<reference evidence="7 8" key="1">
    <citation type="submission" date="2016-02" db="EMBL/GenBank/DDBJ databases">
        <title>Draft genome sequence of Acidibacillus ferrooxidans SLC66.</title>
        <authorList>
            <person name="Oliveira G."/>
            <person name="Nancucheo I."/>
            <person name="Dall'Agnol H."/>
            <person name="Johnson B."/>
            <person name="Oliveira R."/>
            <person name="Nunes G.L."/>
            <person name="Tzotzos G."/>
            <person name="Orellana S.C."/>
            <person name="Salim A.C."/>
            <person name="Araujo F.M."/>
        </authorList>
    </citation>
    <scope>NUCLEOTIDE SEQUENCE [LARGE SCALE GENOMIC DNA]</scope>
    <source>
        <strain evidence="7 8">SLC66</strain>
    </source>
</reference>
<sequence>MEKYYTHRQDVVRSGYMSKVYGWMFLALMITAAMSIITLGSPMLATVAVRGFWVLFLVEIGIVFWLSARVTKMRPGTATLWFIVYAALNGVVLTPIVFHYTGATVALAFGVAALSFGVMSIFGAVTKTDLTRIGSIAFMGLIGILIASLANMFLHSSGMNWFISYAGVVVFTLLTAWDTQRIRNNSFYQRYSVMGSLTLYLDFINIFLFLLSIFGGGGGRRN</sequence>
<keyword evidence="5 6" id="KW-0472">Membrane</keyword>
<feature type="transmembrane region" description="Helical" evidence="6">
    <location>
        <begin position="78"/>
        <end position="98"/>
    </location>
</feature>
<name>A0A853KGP6_9BACL</name>
<dbReference type="InterPro" id="IPR006214">
    <property type="entry name" value="Bax_inhibitor_1-related"/>
</dbReference>
<dbReference type="PANTHER" id="PTHR23291:SF50">
    <property type="entry name" value="PROTEIN LIFEGUARD 4"/>
    <property type="match status" value="1"/>
</dbReference>
<dbReference type="RefSeq" id="WP_067562095.1">
    <property type="nucleotide sequence ID" value="NZ_LSUQ01000008.1"/>
</dbReference>
<feature type="transmembrane region" description="Helical" evidence="6">
    <location>
        <begin position="133"/>
        <end position="153"/>
    </location>
</feature>
<evidence type="ECO:0000256" key="1">
    <source>
        <dbReference type="ARBA" id="ARBA00004141"/>
    </source>
</evidence>
<comment type="subcellular location">
    <subcellularLocation>
        <location evidence="1">Membrane</location>
        <topology evidence="1">Multi-pass membrane protein</topology>
    </subcellularLocation>
</comment>
<evidence type="ECO:0000256" key="6">
    <source>
        <dbReference type="RuleBase" id="RU004379"/>
    </source>
</evidence>
<proteinExistence type="inferred from homology"/>
<dbReference type="GO" id="GO:0005886">
    <property type="term" value="C:plasma membrane"/>
    <property type="evidence" value="ECO:0007669"/>
    <property type="project" value="TreeGrafter"/>
</dbReference>
<feature type="transmembrane region" description="Helical" evidence="6">
    <location>
        <begin position="197"/>
        <end position="217"/>
    </location>
</feature>
<dbReference type="AlphaFoldDB" id="A0A853KGP6"/>
<gene>
    <name evidence="7" type="ORF">AYW79_04280</name>
</gene>
<dbReference type="EMBL" id="LSUQ01000008">
    <property type="protein sequence ID" value="OAG94580.1"/>
    <property type="molecule type" value="Genomic_DNA"/>
</dbReference>
<accession>A0A853KGP6</accession>
<feature type="transmembrane region" description="Helical" evidence="6">
    <location>
        <begin position="104"/>
        <end position="126"/>
    </location>
</feature>
<dbReference type="PANTHER" id="PTHR23291">
    <property type="entry name" value="BAX INHIBITOR-RELATED"/>
    <property type="match status" value="1"/>
</dbReference>
<comment type="caution">
    <text evidence="7">The sequence shown here is derived from an EMBL/GenBank/DDBJ whole genome shotgun (WGS) entry which is preliminary data.</text>
</comment>
<dbReference type="Pfam" id="PF01027">
    <property type="entry name" value="Bax1-I"/>
    <property type="match status" value="1"/>
</dbReference>
<feature type="transmembrane region" description="Helical" evidence="6">
    <location>
        <begin position="159"/>
        <end position="177"/>
    </location>
</feature>
<evidence type="ECO:0008006" key="9">
    <source>
        <dbReference type="Google" id="ProtNLM"/>
    </source>
</evidence>
<organism evidence="7 8">
    <name type="scientific">Ferroacidibacillus organovorans</name>
    <dbReference type="NCBI Taxonomy" id="1765683"/>
    <lineage>
        <taxon>Bacteria</taxon>
        <taxon>Bacillati</taxon>
        <taxon>Bacillota</taxon>
        <taxon>Bacilli</taxon>
        <taxon>Bacillales</taxon>
        <taxon>Alicyclobacillaceae</taxon>
        <taxon>Ferroacidibacillus</taxon>
    </lineage>
</organism>
<dbReference type="OrthoDB" id="9793828at2"/>
<comment type="similarity">
    <text evidence="2 6">Belongs to the BI1 family.</text>
</comment>
<evidence type="ECO:0000256" key="5">
    <source>
        <dbReference type="ARBA" id="ARBA00023136"/>
    </source>
</evidence>